<reference evidence="1 2" key="1">
    <citation type="journal article" date="2016" name="Mol. Biol. Evol.">
        <title>Comparative Genomics of Early-Diverging Mushroom-Forming Fungi Provides Insights into the Origins of Lignocellulose Decay Capabilities.</title>
        <authorList>
            <person name="Nagy L.G."/>
            <person name="Riley R."/>
            <person name="Tritt A."/>
            <person name="Adam C."/>
            <person name="Daum C."/>
            <person name="Floudas D."/>
            <person name="Sun H."/>
            <person name="Yadav J.S."/>
            <person name="Pangilinan J."/>
            <person name="Larsson K.H."/>
            <person name="Matsuura K."/>
            <person name="Barry K."/>
            <person name="Labutti K."/>
            <person name="Kuo R."/>
            <person name="Ohm R.A."/>
            <person name="Bhattacharya S.S."/>
            <person name="Shirouzu T."/>
            <person name="Yoshinaga Y."/>
            <person name="Martin F.M."/>
            <person name="Grigoriev I.V."/>
            <person name="Hibbett D.S."/>
        </authorList>
    </citation>
    <scope>NUCLEOTIDE SEQUENCE [LARGE SCALE GENOMIC DNA]</scope>
    <source>
        <strain evidence="1 2">TUFC12733</strain>
    </source>
</reference>
<gene>
    <name evidence="1" type="ORF">CALVIDRAFT_391788</name>
</gene>
<dbReference type="SUPFAM" id="SSF52047">
    <property type="entry name" value="RNI-like"/>
    <property type="match status" value="1"/>
</dbReference>
<dbReference type="OrthoDB" id="3209747at2759"/>
<dbReference type="AlphaFoldDB" id="A0A167GFH2"/>
<name>A0A167GFH2_CALVF</name>
<evidence type="ECO:0000313" key="1">
    <source>
        <dbReference type="EMBL" id="KZO90501.1"/>
    </source>
</evidence>
<dbReference type="EMBL" id="KV417340">
    <property type="protein sequence ID" value="KZO90501.1"/>
    <property type="molecule type" value="Genomic_DNA"/>
</dbReference>
<organism evidence="1 2">
    <name type="scientific">Calocera viscosa (strain TUFC12733)</name>
    <dbReference type="NCBI Taxonomy" id="1330018"/>
    <lineage>
        <taxon>Eukaryota</taxon>
        <taxon>Fungi</taxon>
        <taxon>Dikarya</taxon>
        <taxon>Basidiomycota</taxon>
        <taxon>Agaricomycotina</taxon>
        <taxon>Dacrymycetes</taxon>
        <taxon>Dacrymycetales</taxon>
        <taxon>Dacrymycetaceae</taxon>
        <taxon>Calocera</taxon>
    </lineage>
</organism>
<accession>A0A167GFH2</accession>
<dbReference type="InterPro" id="IPR032675">
    <property type="entry name" value="LRR_dom_sf"/>
</dbReference>
<keyword evidence="2" id="KW-1185">Reference proteome</keyword>
<dbReference type="STRING" id="1330018.A0A167GFH2"/>
<sequence length="549" mass="61274">MHHLWNVEDVVRHVLLFTEDPVDQVSLGLTCRSLFEPAMNEVWTNLDGDVNEGLNRFSCLFPDEDQGKRHDRNHIEPGDITTNAKVTSRLKIYMPRIKRLTTGDYYDHDILHSMISKLGSTPLRNLLAGLQTLTITTSQPFFLLSAVSIVPPQVSSIKVSIQLDCEEDTRASQPDGGDGLGGFLVPLLQLERLDHLRVFGEYDGIWTEEGGRQVENFITSVCQAYPKIGGLRLDGFAYGPQTVPALRKLSRLQELYLVLSSGDFTVFLELPALEILKIRALDADSFVGFLENFQCPLLTDLDLQVEPGGSPNAWHQAATMAMAKSFPHLKHLFFHYAGDIDDEYPFEWFDSLLNCHDMARLTVINPRVTPATITDEDLYKIARSWRELQVFDFGLRVHPPIPSSLPIKATLSGLSELGTNCPKLLSISLRASLETNISMKRAIIRASLETSSSVKDYIGPHMSSAVNDIALFDCPPCIAKEAAVAVVAYFPKIRALDVNEHSCQQCSPTDGPLAVDKIERMLASAFGRPRTRSISHAMDRLSSRTRFHI</sequence>
<dbReference type="Proteomes" id="UP000076738">
    <property type="component" value="Unassembled WGS sequence"/>
</dbReference>
<evidence type="ECO:0000313" key="2">
    <source>
        <dbReference type="Proteomes" id="UP000076738"/>
    </source>
</evidence>
<proteinExistence type="predicted"/>
<protein>
    <recommendedName>
        <fullName evidence="3">F-box domain-containing protein</fullName>
    </recommendedName>
</protein>
<dbReference type="Gene3D" id="3.80.10.10">
    <property type="entry name" value="Ribonuclease Inhibitor"/>
    <property type="match status" value="1"/>
</dbReference>
<evidence type="ECO:0008006" key="3">
    <source>
        <dbReference type="Google" id="ProtNLM"/>
    </source>
</evidence>